<reference evidence="9 10" key="1">
    <citation type="journal article" date="2014" name="FEMS Microbiol. Lett.">
        <title>Draft genome sequences of three Holospora species (Holospora obtusa, Holospora undulata, and Holospora elegans), endonuclear symbiotic bacteria of the ciliate Paramecium caudatum.</title>
        <authorList>
            <person name="Dohra H."/>
            <person name="Tanaka K."/>
            <person name="Suzuki T."/>
            <person name="Fujishima M."/>
            <person name="Suzuki H."/>
        </authorList>
    </citation>
    <scope>NUCLEOTIDE SEQUENCE [LARGE SCALE GENOMIC DNA]</scope>
    <source>
        <strain evidence="9 10">E1</strain>
    </source>
</reference>
<dbReference type="InterPro" id="IPR001189">
    <property type="entry name" value="Mn/Fe_SOD"/>
</dbReference>
<dbReference type="InterPro" id="IPR036324">
    <property type="entry name" value="Mn/Fe_SOD_N_sf"/>
</dbReference>
<evidence type="ECO:0000256" key="4">
    <source>
        <dbReference type="ARBA" id="ARBA00023002"/>
    </source>
</evidence>
<dbReference type="OrthoDB" id="9803125at2"/>
<dbReference type="GO" id="GO:0046872">
    <property type="term" value="F:metal ion binding"/>
    <property type="evidence" value="ECO:0007669"/>
    <property type="project" value="UniProtKB-KW"/>
</dbReference>
<dbReference type="InterPro" id="IPR019833">
    <property type="entry name" value="Mn/Fe_SOD_BS"/>
</dbReference>
<dbReference type="Pfam" id="PF00081">
    <property type="entry name" value="Sod_Fe_N"/>
    <property type="match status" value="1"/>
</dbReference>
<dbReference type="AlphaFoldDB" id="A0A023DXN3"/>
<organism evidence="9 10">
    <name type="scientific">Holospora elegans E1</name>
    <dbReference type="NCBI Taxonomy" id="1427503"/>
    <lineage>
        <taxon>Bacteria</taxon>
        <taxon>Pseudomonadati</taxon>
        <taxon>Pseudomonadota</taxon>
        <taxon>Alphaproteobacteria</taxon>
        <taxon>Holosporales</taxon>
        <taxon>Holosporaceae</taxon>
        <taxon>Holospora</taxon>
    </lineage>
</organism>
<feature type="binding site" evidence="5">
    <location>
        <position position="26"/>
    </location>
    <ligand>
        <name>Mn(2+)</name>
        <dbReference type="ChEBI" id="CHEBI:29035"/>
    </ligand>
</feature>
<dbReference type="EC" id="1.15.1.1" evidence="2 6"/>
<dbReference type="InterPro" id="IPR019831">
    <property type="entry name" value="Mn/Fe_SOD_N"/>
</dbReference>
<comment type="function">
    <text evidence="6">Destroys radicals which are normally produced within the cells and which are toxic to biological systems.</text>
</comment>
<dbReference type="InterPro" id="IPR019832">
    <property type="entry name" value="Mn/Fe_SOD_C"/>
</dbReference>
<dbReference type="PIRSF" id="PIRSF000349">
    <property type="entry name" value="SODismutase"/>
    <property type="match status" value="1"/>
</dbReference>
<dbReference type="PRINTS" id="PR01703">
    <property type="entry name" value="MNSODISMTASE"/>
</dbReference>
<name>A0A023DXN3_9PROT</name>
<dbReference type="InterPro" id="IPR036314">
    <property type="entry name" value="SOD_C_sf"/>
</dbReference>
<feature type="binding site" evidence="5">
    <location>
        <position position="166"/>
    </location>
    <ligand>
        <name>Mn(2+)</name>
        <dbReference type="ChEBI" id="CHEBI:29035"/>
    </ligand>
</feature>
<dbReference type="Gene3D" id="3.55.40.20">
    <property type="entry name" value="Iron/manganese superoxide dismutase, C-terminal domain"/>
    <property type="match status" value="1"/>
</dbReference>
<dbReference type="Pfam" id="PF02777">
    <property type="entry name" value="Sod_Fe_C"/>
    <property type="match status" value="1"/>
</dbReference>
<accession>A0A023DXN3</accession>
<evidence type="ECO:0000259" key="7">
    <source>
        <dbReference type="Pfam" id="PF00081"/>
    </source>
</evidence>
<keyword evidence="3 5" id="KW-0479">Metal-binding</keyword>
<keyword evidence="10" id="KW-1185">Reference proteome</keyword>
<dbReference type="STRING" id="1427503.HE1_00521"/>
<dbReference type="Proteomes" id="UP000024842">
    <property type="component" value="Unassembled WGS sequence"/>
</dbReference>
<evidence type="ECO:0000256" key="2">
    <source>
        <dbReference type="ARBA" id="ARBA00012682"/>
    </source>
</evidence>
<dbReference type="SUPFAM" id="SSF46609">
    <property type="entry name" value="Fe,Mn superoxide dismutase (SOD), N-terminal domain"/>
    <property type="match status" value="1"/>
</dbReference>
<sequence>MFSLMDLPYELNALEPALSEKILTLHYQRHHKGYVDKLNELISQNPSYFGLDLEEVAKKSYYEQHWPIFNNSAQIIAHDFYWKSLTSFSERNFWGLGVLSQQMEKTFGTFENFIEQCVHQGVAQFGSGWMWLICNEEKNTLEIVTTSNAYLPWIEFPKKRPLLTVDLWEHAYYVDYYNQRKDYLEKVLRCLDWSFAEKQYKNL</sequence>
<evidence type="ECO:0000313" key="9">
    <source>
        <dbReference type="EMBL" id="GAJ46196.1"/>
    </source>
</evidence>
<comment type="similarity">
    <text evidence="1 6">Belongs to the iron/manganese superoxide dismutase family.</text>
</comment>
<dbReference type="PANTHER" id="PTHR42769:SF3">
    <property type="entry name" value="SUPEROXIDE DISMUTASE [FE] 2, CHLOROPLASTIC"/>
    <property type="match status" value="1"/>
</dbReference>
<dbReference type="PANTHER" id="PTHR42769">
    <property type="entry name" value="SUPEROXIDE DISMUTASE"/>
    <property type="match status" value="1"/>
</dbReference>
<dbReference type="SUPFAM" id="SSF54719">
    <property type="entry name" value="Fe,Mn superoxide dismutase (SOD), C-terminal domain"/>
    <property type="match status" value="1"/>
</dbReference>
<evidence type="ECO:0000313" key="10">
    <source>
        <dbReference type="Proteomes" id="UP000024842"/>
    </source>
</evidence>
<gene>
    <name evidence="9" type="ORF">HE1_00521</name>
</gene>
<feature type="binding site" evidence="5">
    <location>
        <position position="78"/>
    </location>
    <ligand>
        <name>Mn(2+)</name>
        <dbReference type="ChEBI" id="CHEBI:29035"/>
    </ligand>
</feature>
<evidence type="ECO:0000256" key="6">
    <source>
        <dbReference type="RuleBase" id="RU000414"/>
    </source>
</evidence>
<proteinExistence type="inferred from homology"/>
<comment type="caution">
    <text evidence="9">The sequence shown here is derived from an EMBL/GenBank/DDBJ whole genome shotgun (WGS) entry which is preliminary data.</text>
</comment>
<feature type="domain" description="Manganese/iron superoxide dismutase C-terminal" evidence="8">
    <location>
        <begin position="98"/>
        <end position="198"/>
    </location>
</feature>
<dbReference type="GO" id="GO:0004784">
    <property type="term" value="F:superoxide dismutase activity"/>
    <property type="evidence" value="ECO:0007669"/>
    <property type="project" value="UniProtKB-EC"/>
</dbReference>
<dbReference type="Gene3D" id="1.10.287.990">
    <property type="entry name" value="Fe,Mn superoxide dismutase (SOD) domain"/>
    <property type="match status" value="1"/>
</dbReference>
<evidence type="ECO:0000256" key="5">
    <source>
        <dbReference type="PIRSR" id="PIRSR000349-1"/>
    </source>
</evidence>
<feature type="domain" description="Manganese/iron superoxide dismutase N-terminal" evidence="7">
    <location>
        <begin position="2"/>
        <end position="85"/>
    </location>
</feature>
<keyword evidence="4 6" id="KW-0560">Oxidoreductase</keyword>
<evidence type="ECO:0000256" key="1">
    <source>
        <dbReference type="ARBA" id="ARBA00008714"/>
    </source>
</evidence>
<comment type="catalytic activity">
    <reaction evidence="6">
        <text>2 superoxide + 2 H(+) = H2O2 + O2</text>
        <dbReference type="Rhea" id="RHEA:20696"/>
        <dbReference type="ChEBI" id="CHEBI:15378"/>
        <dbReference type="ChEBI" id="CHEBI:15379"/>
        <dbReference type="ChEBI" id="CHEBI:16240"/>
        <dbReference type="ChEBI" id="CHEBI:18421"/>
        <dbReference type="EC" id="1.15.1.1"/>
    </reaction>
</comment>
<dbReference type="PROSITE" id="PS00088">
    <property type="entry name" value="SOD_MN"/>
    <property type="match status" value="1"/>
</dbReference>
<dbReference type="RefSeq" id="WP_006288082.1">
    <property type="nucleotide sequence ID" value="NZ_BAUP01000071.1"/>
</dbReference>
<evidence type="ECO:0000259" key="8">
    <source>
        <dbReference type="Pfam" id="PF02777"/>
    </source>
</evidence>
<dbReference type="EMBL" id="BAUP01000071">
    <property type="protein sequence ID" value="GAJ46196.1"/>
    <property type="molecule type" value="Genomic_DNA"/>
</dbReference>
<protein>
    <recommendedName>
        <fullName evidence="2 6">Superoxide dismutase</fullName>
        <ecNumber evidence="2 6">1.15.1.1</ecNumber>
    </recommendedName>
</protein>
<feature type="binding site" evidence="5">
    <location>
        <position position="170"/>
    </location>
    <ligand>
        <name>Mn(2+)</name>
        <dbReference type="ChEBI" id="CHEBI:29035"/>
    </ligand>
</feature>
<evidence type="ECO:0000256" key="3">
    <source>
        <dbReference type="ARBA" id="ARBA00022723"/>
    </source>
</evidence>